<feature type="signal peptide" evidence="1">
    <location>
        <begin position="1"/>
        <end position="20"/>
    </location>
</feature>
<evidence type="ECO:0000313" key="2">
    <source>
        <dbReference type="EMBL" id="KAG5164242.1"/>
    </source>
</evidence>
<protein>
    <recommendedName>
        <fullName evidence="3">SSCRP protein</fullName>
    </recommendedName>
</protein>
<comment type="caution">
    <text evidence="2">The sequence shown here is derived from an EMBL/GenBank/DDBJ whole genome shotgun (WGS) entry which is preliminary data.</text>
</comment>
<proteinExistence type="predicted"/>
<keyword evidence="1" id="KW-0732">Signal</keyword>
<accession>A0A8H7XNR6</accession>
<evidence type="ECO:0008006" key="3">
    <source>
        <dbReference type="Google" id="ProtNLM"/>
    </source>
</evidence>
<sequence>MSFKVINIFAACAIAALTCAAAPQTAPPATDAVTCTTVASGLLSGQNGEITGWFFDGLDALNFDTRTNGTVSVEFQGCTPNPGGFANIPGGQISGHMFLPEFNQCMGVPDDLLLTISKIDCSSVNDATQPPVTWVFNNGQITWSGISTPDGSVIEGGDCGTDGLGQYGYEAVKKPLGVPNLGGQEVKCISSKTAARAFPFILGAA</sequence>
<name>A0A8H7XNR6_PSICU</name>
<dbReference type="AlphaFoldDB" id="A0A8H7XNR6"/>
<feature type="chain" id="PRO_5034501553" description="SSCRP protein" evidence="1">
    <location>
        <begin position="21"/>
        <end position="205"/>
    </location>
</feature>
<evidence type="ECO:0000256" key="1">
    <source>
        <dbReference type="SAM" id="SignalP"/>
    </source>
</evidence>
<reference evidence="2" key="1">
    <citation type="submission" date="2021-02" db="EMBL/GenBank/DDBJ databases">
        <title>Psilocybe cubensis genome.</title>
        <authorList>
            <person name="Mckernan K.J."/>
            <person name="Crawford S."/>
            <person name="Trippe A."/>
            <person name="Kane L.T."/>
            <person name="Mclaughlin S."/>
        </authorList>
    </citation>
    <scope>NUCLEOTIDE SEQUENCE [LARGE SCALE GENOMIC DNA]</scope>
    <source>
        <strain evidence="2">MGC-MH-2018</strain>
    </source>
</reference>
<dbReference type="EMBL" id="JAFIQS010000012">
    <property type="protein sequence ID" value="KAG5164242.1"/>
    <property type="molecule type" value="Genomic_DNA"/>
</dbReference>
<dbReference type="OrthoDB" id="2901375at2759"/>
<organism evidence="2">
    <name type="scientific">Psilocybe cubensis</name>
    <name type="common">Psychedelic mushroom</name>
    <name type="synonym">Stropharia cubensis</name>
    <dbReference type="NCBI Taxonomy" id="181762"/>
    <lineage>
        <taxon>Eukaryota</taxon>
        <taxon>Fungi</taxon>
        <taxon>Dikarya</taxon>
        <taxon>Basidiomycota</taxon>
        <taxon>Agaricomycotina</taxon>
        <taxon>Agaricomycetes</taxon>
        <taxon>Agaricomycetidae</taxon>
        <taxon>Agaricales</taxon>
        <taxon>Agaricineae</taxon>
        <taxon>Strophariaceae</taxon>
        <taxon>Psilocybe</taxon>
    </lineage>
</organism>
<gene>
    <name evidence="2" type="ORF">JR316_010743</name>
</gene>